<keyword evidence="2" id="KW-0560">Oxidoreductase</keyword>
<dbReference type="OrthoDB" id="1933717at2759"/>
<gene>
    <name evidence="4" type="ORF">ILUMI_08779</name>
</gene>
<proteinExistence type="inferred from homology"/>
<dbReference type="AlphaFoldDB" id="A0A8K0D116"/>
<dbReference type="PRINTS" id="PR00081">
    <property type="entry name" value="GDHRDH"/>
</dbReference>
<dbReference type="PANTHER" id="PTHR43115:SF4">
    <property type="entry name" value="DEHYDROGENASE_REDUCTASE SDR FAMILY MEMBER 11"/>
    <property type="match status" value="1"/>
</dbReference>
<evidence type="ECO:0000313" key="4">
    <source>
        <dbReference type="EMBL" id="KAF2897398.1"/>
    </source>
</evidence>
<dbReference type="InterPro" id="IPR002347">
    <property type="entry name" value="SDR_fam"/>
</dbReference>
<dbReference type="SUPFAM" id="SSF51735">
    <property type="entry name" value="NAD(P)-binding Rossmann-fold domains"/>
    <property type="match status" value="1"/>
</dbReference>
<evidence type="ECO:0000256" key="1">
    <source>
        <dbReference type="ARBA" id="ARBA00006484"/>
    </source>
</evidence>
<keyword evidence="5" id="KW-1185">Reference proteome</keyword>
<dbReference type="Gene3D" id="3.40.50.720">
    <property type="entry name" value="NAD(P)-binding Rossmann-like Domain"/>
    <property type="match status" value="1"/>
</dbReference>
<evidence type="ECO:0000256" key="3">
    <source>
        <dbReference type="RuleBase" id="RU000363"/>
    </source>
</evidence>
<evidence type="ECO:0000313" key="5">
    <source>
        <dbReference type="Proteomes" id="UP000801492"/>
    </source>
</evidence>
<dbReference type="FunFam" id="3.40.50.720:FF:000047">
    <property type="entry name" value="NADP-dependent L-serine/L-allo-threonine dehydrogenase"/>
    <property type="match status" value="1"/>
</dbReference>
<comment type="similarity">
    <text evidence="1 3">Belongs to the short-chain dehydrogenases/reductases (SDR) family.</text>
</comment>
<dbReference type="Proteomes" id="UP000801492">
    <property type="component" value="Unassembled WGS sequence"/>
</dbReference>
<dbReference type="GO" id="GO:0016616">
    <property type="term" value="F:oxidoreductase activity, acting on the CH-OH group of donors, NAD or NADP as acceptor"/>
    <property type="evidence" value="ECO:0007669"/>
    <property type="project" value="UniProtKB-ARBA"/>
</dbReference>
<reference evidence="4" key="1">
    <citation type="submission" date="2019-08" db="EMBL/GenBank/DDBJ databases">
        <title>The genome of the North American firefly Photinus pyralis.</title>
        <authorList>
            <consortium name="Photinus pyralis genome working group"/>
            <person name="Fallon T.R."/>
            <person name="Sander Lower S.E."/>
            <person name="Weng J.-K."/>
        </authorList>
    </citation>
    <scope>NUCLEOTIDE SEQUENCE</scope>
    <source>
        <strain evidence="4">TRF0915ILg1</strain>
        <tissue evidence="4">Whole body</tissue>
    </source>
</reference>
<dbReference type="PANTHER" id="PTHR43115">
    <property type="entry name" value="DEHYDROGENASE/REDUCTASE SDR FAMILY MEMBER 11"/>
    <property type="match status" value="1"/>
</dbReference>
<name>A0A8K0D116_IGNLU</name>
<evidence type="ECO:0008006" key="6">
    <source>
        <dbReference type="Google" id="ProtNLM"/>
    </source>
</evidence>
<dbReference type="Pfam" id="PF00106">
    <property type="entry name" value="adh_short"/>
    <property type="match status" value="1"/>
</dbReference>
<dbReference type="PRINTS" id="PR00080">
    <property type="entry name" value="SDRFAMILY"/>
</dbReference>
<organism evidence="4 5">
    <name type="scientific">Ignelater luminosus</name>
    <name type="common">Cucubano</name>
    <name type="synonym">Pyrophorus luminosus</name>
    <dbReference type="NCBI Taxonomy" id="2038154"/>
    <lineage>
        <taxon>Eukaryota</taxon>
        <taxon>Metazoa</taxon>
        <taxon>Ecdysozoa</taxon>
        <taxon>Arthropoda</taxon>
        <taxon>Hexapoda</taxon>
        <taxon>Insecta</taxon>
        <taxon>Pterygota</taxon>
        <taxon>Neoptera</taxon>
        <taxon>Endopterygota</taxon>
        <taxon>Coleoptera</taxon>
        <taxon>Polyphaga</taxon>
        <taxon>Elateriformia</taxon>
        <taxon>Elateroidea</taxon>
        <taxon>Elateridae</taxon>
        <taxon>Agrypninae</taxon>
        <taxon>Pyrophorini</taxon>
        <taxon>Ignelater</taxon>
    </lineage>
</organism>
<protein>
    <recommendedName>
        <fullName evidence="6">Farnesol dehydrogenase</fullName>
    </recommendedName>
</protein>
<dbReference type="InterPro" id="IPR036291">
    <property type="entry name" value="NAD(P)-bd_dom_sf"/>
</dbReference>
<accession>A0A8K0D116</accession>
<comment type="caution">
    <text evidence="4">The sequence shown here is derived from an EMBL/GenBank/DDBJ whole genome shotgun (WGS) entry which is preliminary data.</text>
</comment>
<dbReference type="EMBL" id="VTPC01004207">
    <property type="protein sequence ID" value="KAF2897398.1"/>
    <property type="molecule type" value="Genomic_DNA"/>
</dbReference>
<sequence length="255" mass="28082">MVISMERWRGKVAIVTGASSGVGAGIAEKLVEEGLQVVGLARRKEKMEELAKKLEGKSGKLYPIKTDVTKEEEILQAFKWVKENLGPIHVLVNSAGIMRKTNLREGDTTMWKEIFDTNTLALCITTREAIKDMRANNVDGHIIHINTIGGHTVPNFEYLSVYSGAKWGVTALTETLRQELNSIKSKIRITSISPGVVFTELIANAGICEHSQLESFYKDAASLVPEDIGDAVVYVLSTPQHVQVHELIIRANGET</sequence>
<evidence type="ECO:0000256" key="2">
    <source>
        <dbReference type="ARBA" id="ARBA00023002"/>
    </source>
</evidence>